<gene>
    <name evidence="2" type="ORF">FEF65_01705</name>
</gene>
<dbReference type="InterPro" id="IPR029068">
    <property type="entry name" value="Glyas_Bleomycin-R_OHBP_Dase"/>
</dbReference>
<feature type="domain" description="VOC" evidence="1">
    <location>
        <begin position="2"/>
        <end position="121"/>
    </location>
</feature>
<dbReference type="RefSeq" id="WP_138238036.1">
    <property type="nucleotide sequence ID" value="NZ_VBRY01000001.1"/>
</dbReference>
<dbReference type="AlphaFoldDB" id="A0A5R9GZ08"/>
<name>A0A5R9GZ08_9PROT</name>
<dbReference type="Gene3D" id="3.10.180.10">
    <property type="entry name" value="2,3-Dihydroxybiphenyl 1,2-Dioxygenase, domain 1"/>
    <property type="match status" value="1"/>
</dbReference>
<dbReference type="InterPro" id="IPR037523">
    <property type="entry name" value="VOC_core"/>
</dbReference>
<dbReference type="PROSITE" id="PS51819">
    <property type="entry name" value="VOC"/>
    <property type="match status" value="1"/>
</dbReference>
<proteinExistence type="predicted"/>
<protein>
    <recommendedName>
        <fullName evidence="1">VOC domain-containing protein</fullName>
    </recommendedName>
</protein>
<evidence type="ECO:0000259" key="1">
    <source>
        <dbReference type="PROSITE" id="PS51819"/>
    </source>
</evidence>
<dbReference type="SUPFAM" id="SSF54593">
    <property type="entry name" value="Glyoxalase/Bleomycin resistance protein/Dihydroxybiphenyl dioxygenase"/>
    <property type="match status" value="1"/>
</dbReference>
<dbReference type="Proteomes" id="UP000306585">
    <property type="component" value="Unassembled WGS sequence"/>
</dbReference>
<organism evidence="2 3">
    <name type="scientific">Mariprofundus erugo</name>
    <dbReference type="NCBI Taxonomy" id="2528639"/>
    <lineage>
        <taxon>Bacteria</taxon>
        <taxon>Pseudomonadati</taxon>
        <taxon>Pseudomonadota</taxon>
        <taxon>Candidatius Mariprofundia</taxon>
        <taxon>Mariprofundales</taxon>
        <taxon>Mariprofundaceae</taxon>
        <taxon>Mariprofundus</taxon>
    </lineage>
</organism>
<comment type="caution">
    <text evidence="2">The sequence shown here is derived from an EMBL/GenBank/DDBJ whole genome shotgun (WGS) entry which is preliminary data.</text>
</comment>
<reference evidence="2 3" key="1">
    <citation type="journal article" date="2019" name="Appl. Environ. Microbiol.">
        <title>Environmental Evidence and Genomic Insight of Iron-oxidizing Bacteria Preference Towards More Corrosion Resistant Stainless Steel at Higher Salinities.</title>
        <authorList>
            <person name="Garrison C.E."/>
            <person name="Price K.A."/>
            <person name="Field E.K."/>
        </authorList>
    </citation>
    <scope>NUCLEOTIDE SEQUENCE [LARGE SCALE GENOMIC DNA]</scope>
    <source>
        <strain evidence="2 3">P3</strain>
    </source>
</reference>
<keyword evidence="3" id="KW-1185">Reference proteome</keyword>
<accession>A0A5R9GZ08</accession>
<sequence>MKVYYVVLYVKDAEESLKFWKEKAGMISKGMKEAGGFKIHKIGFPDQDFAFELVPLELMKDNPNNLNLGTPSICFSTADLTGLRESLVQRGVQATDIANHFGSNSFAFSDNNGNWFAAVQQ</sequence>
<dbReference type="Pfam" id="PF00903">
    <property type="entry name" value="Glyoxalase"/>
    <property type="match status" value="1"/>
</dbReference>
<dbReference type="InterPro" id="IPR004360">
    <property type="entry name" value="Glyas_Fos-R_dOase_dom"/>
</dbReference>
<evidence type="ECO:0000313" key="2">
    <source>
        <dbReference type="EMBL" id="TLS69223.1"/>
    </source>
</evidence>
<evidence type="ECO:0000313" key="3">
    <source>
        <dbReference type="Proteomes" id="UP000306585"/>
    </source>
</evidence>
<dbReference type="EMBL" id="VBRY01000001">
    <property type="protein sequence ID" value="TLS69223.1"/>
    <property type="molecule type" value="Genomic_DNA"/>
</dbReference>